<dbReference type="SUPFAM" id="SSF117143">
    <property type="entry name" value="Flagellar hook protein flgE"/>
    <property type="match status" value="1"/>
</dbReference>
<evidence type="ECO:0000256" key="1">
    <source>
        <dbReference type="ARBA" id="ARBA00004117"/>
    </source>
</evidence>
<dbReference type="EMBL" id="PJRQ01000047">
    <property type="protein sequence ID" value="PLR07145.1"/>
    <property type="molecule type" value="Genomic_DNA"/>
</dbReference>
<dbReference type="NCBIfam" id="TIGR03506">
    <property type="entry name" value="FlgEFG_subfam"/>
    <property type="match status" value="1"/>
</dbReference>
<dbReference type="InterPro" id="IPR011491">
    <property type="entry name" value="FlgE_D2"/>
</dbReference>
<evidence type="ECO:0000259" key="7">
    <source>
        <dbReference type="Pfam" id="PF06429"/>
    </source>
</evidence>
<evidence type="ECO:0000313" key="12">
    <source>
        <dbReference type="Proteomes" id="UP000234483"/>
    </source>
</evidence>
<dbReference type="PROSITE" id="PS00588">
    <property type="entry name" value="FLAGELLA_BB_ROD"/>
    <property type="match status" value="1"/>
</dbReference>
<keyword evidence="11" id="KW-0966">Cell projection</keyword>
<dbReference type="GO" id="GO:0009425">
    <property type="term" value="C:bacterial-type flagellum basal body"/>
    <property type="evidence" value="ECO:0007669"/>
    <property type="project" value="UniProtKB-SubCell"/>
</dbReference>
<organism evidence="11 12">
    <name type="scientific">Caulobacter flavus</name>
    <dbReference type="NCBI Taxonomy" id="1679497"/>
    <lineage>
        <taxon>Bacteria</taxon>
        <taxon>Pseudomonadati</taxon>
        <taxon>Pseudomonadota</taxon>
        <taxon>Alphaproteobacteria</taxon>
        <taxon>Caulobacterales</taxon>
        <taxon>Caulobacteraceae</taxon>
        <taxon>Caulobacter</taxon>
    </lineage>
</organism>
<evidence type="ECO:0000256" key="2">
    <source>
        <dbReference type="ARBA" id="ARBA00009677"/>
    </source>
</evidence>
<keyword evidence="11" id="KW-0969">Cilium</keyword>
<dbReference type="PANTHER" id="PTHR30435:SF1">
    <property type="entry name" value="FLAGELLAR HOOK PROTEIN FLGE"/>
    <property type="match status" value="1"/>
</dbReference>
<comment type="similarity">
    <text evidence="2 5">Belongs to the flagella basal body rod proteins family.</text>
</comment>
<dbReference type="OrthoDB" id="8372879at2"/>
<feature type="domain" description="Flagellar hook protein FlgE/F/G-like D1" evidence="9">
    <location>
        <begin position="84"/>
        <end position="146"/>
    </location>
</feature>
<evidence type="ECO:0000256" key="4">
    <source>
        <dbReference type="ARBA" id="ARBA00023143"/>
    </source>
</evidence>
<evidence type="ECO:0000259" key="8">
    <source>
        <dbReference type="Pfam" id="PF07559"/>
    </source>
</evidence>
<dbReference type="KEGG" id="cfh:C1707_00175"/>
<keyword evidence="11" id="KW-0282">Flagellum</keyword>
<dbReference type="InterPro" id="IPR001444">
    <property type="entry name" value="Flag_bb_rod_N"/>
</dbReference>
<keyword evidence="13" id="KW-1185">Reference proteome</keyword>
<dbReference type="RefSeq" id="WP_101715319.1">
    <property type="nucleotide sequence ID" value="NZ_CP026100.1"/>
</dbReference>
<feature type="domain" description="Flagellar hook protein FlgE D2" evidence="8">
    <location>
        <begin position="171"/>
        <end position="297"/>
    </location>
</feature>
<dbReference type="NCBIfam" id="NF004242">
    <property type="entry name" value="PRK05682.2-1"/>
    <property type="match status" value="1"/>
</dbReference>
<evidence type="ECO:0000259" key="9">
    <source>
        <dbReference type="Pfam" id="PF22692"/>
    </source>
</evidence>
<comment type="subcellular location">
    <subcellularLocation>
        <location evidence="1 5">Bacterial flagellum basal body</location>
    </subcellularLocation>
</comment>
<evidence type="ECO:0000313" key="13">
    <source>
        <dbReference type="Proteomes" id="UP000281192"/>
    </source>
</evidence>
<feature type="domain" description="Flagellar basal-body/hook protein C-terminal" evidence="7">
    <location>
        <begin position="380"/>
        <end position="422"/>
    </location>
</feature>
<keyword evidence="4 5" id="KW-0975">Bacterial flagellum</keyword>
<reference evidence="11 12" key="1">
    <citation type="submission" date="2017-12" db="EMBL/GenBank/DDBJ databases">
        <title>The genome sequence of Caulobacter flavus CGMCC1 15093.</title>
        <authorList>
            <person name="Gao J."/>
            <person name="Mao X."/>
            <person name="Sun J."/>
        </authorList>
    </citation>
    <scope>NUCLEOTIDE SEQUENCE [LARGE SCALE GENOMIC DNA]</scope>
    <source>
        <strain evidence="11 12">CGMCC1 15093</strain>
    </source>
</reference>
<accession>A0A2N5CMD0</accession>
<dbReference type="GO" id="GO:0009424">
    <property type="term" value="C:bacterial-type flagellum hook"/>
    <property type="evidence" value="ECO:0007669"/>
    <property type="project" value="TreeGrafter"/>
</dbReference>
<evidence type="ECO:0000256" key="3">
    <source>
        <dbReference type="ARBA" id="ARBA00019015"/>
    </source>
</evidence>
<dbReference type="EMBL" id="CP026100">
    <property type="protein sequence ID" value="AYV44805.1"/>
    <property type="molecule type" value="Genomic_DNA"/>
</dbReference>
<dbReference type="GO" id="GO:0005829">
    <property type="term" value="C:cytosol"/>
    <property type="evidence" value="ECO:0007669"/>
    <property type="project" value="TreeGrafter"/>
</dbReference>
<evidence type="ECO:0000256" key="5">
    <source>
        <dbReference type="RuleBase" id="RU362116"/>
    </source>
</evidence>
<dbReference type="Proteomes" id="UP000234483">
    <property type="component" value="Unassembled WGS sequence"/>
</dbReference>
<dbReference type="Pfam" id="PF00460">
    <property type="entry name" value="Flg_bb_rod"/>
    <property type="match status" value="1"/>
</dbReference>
<feature type="domain" description="Flagellar basal body rod protein N-terminal" evidence="6">
    <location>
        <begin position="7"/>
        <end position="37"/>
    </location>
</feature>
<dbReference type="Proteomes" id="UP000281192">
    <property type="component" value="Chromosome"/>
</dbReference>
<dbReference type="Gene3D" id="2.60.98.20">
    <property type="entry name" value="Flagellar hook protein FlgE"/>
    <property type="match status" value="1"/>
</dbReference>
<dbReference type="Pfam" id="PF22692">
    <property type="entry name" value="LlgE_F_G_D1"/>
    <property type="match status" value="1"/>
</dbReference>
<dbReference type="InterPro" id="IPR019776">
    <property type="entry name" value="Flagellar_basal_body_rod_CS"/>
</dbReference>
<evidence type="ECO:0000259" key="6">
    <source>
        <dbReference type="Pfam" id="PF00460"/>
    </source>
</evidence>
<evidence type="ECO:0000313" key="11">
    <source>
        <dbReference type="EMBL" id="PLR07145.1"/>
    </source>
</evidence>
<dbReference type="GO" id="GO:0071978">
    <property type="term" value="P:bacterial-type flagellum-dependent swarming motility"/>
    <property type="evidence" value="ECO:0007669"/>
    <property type="project" value="TreeGrafter"/>
</dbReference>
<dbReference type="AlphaFoldDB" id="A0A2N5CMD0"/>
<comment type="function">
    <text evidence="5">A flexible structure which links the flagellar filament to the drive apparatus in the basal body.</text>
</comment>
<dbReference type="PANTHER" id="PTHR30435">
    <property type="entry name" value="FLAGELLAR PROTEIN"/>
    <property type="match status" value="1"/>
</dbReference>
<dbReference type="InterPro" id="IPR037058">
    <property type="entry name" value="Falgellar_hook_FlgE_sf"/>
</dbReference>
<dbReference type="InterPro" id="IPR010930">
    <property type="entry name" value="Flg_bb/hook_C_dom"/>
</dbReference>
<dbReference type="InterPro" id="IPR053967">
    <property type="entry name" value="LlgE_F_G-like_D1"/>
</dbReference>
<dbReference type="InterPro" id="IPR020013">
    <property type="entry name" value="Flagellar_FlgE/F/G"/>
</dbReference>
<dbReference type="Pfam" id="PF07559">
    <property type="entry name" value="FlgE_D2"/>
    <property type="match status" value="1"/>
</dbReference>
<reference evidence="10 13" key="2">
    <citation type="submission" date="2018-01" db="EMBL/GenBank/DDBJ databases">
        <title>Complete genome sequence of Caulobacter flavus RHGG3.</title>
        <authorList>
            <person name="Yang E."/>
        </authorList>
    </citation>
    <scope>NUCLEOTIDE SEQUENCE [LARGE SCALE GENOMIC DNA]</scope>
    <source>
        <strain evidence="10 13">RHGG3</strain>
    </source>
</reference>
<sequence length="425" mass="42670">MSLSSALSTAVSGLTAQSIALSAISENIANASTTAYKTTEVSFQSLVSGAMGSTTSTSSVVAKTSQALNVTGAISSTSVATNIAIDGSGYFVVAANAGDTGSDLVYSRNGSFSTDADGYLVNSEGYYLMGFATDSDGNVLASNTSDLTSLSAINLDSISGTAKATSTVSMAANLPADATTGQSFDTSMEVIDSLGVSHTVGQTWTKTGDNTWSLTLSDPVLTKDGTTTSGTISPSTVTVTFNSDGSLATTDPSPVDISITGLSTGAADSAIVLDLGAAGGTDGLTQYASTSSTLSISPTFEQDGANYGELSGITIDESGLVTANFDNGVSLAIYQIPVATFSNPNGLTHVSGTVYDENTAAGQVHLNLPGEGNAGSLVASALEGSTTDTATEFNKMIIAQQAYSAASQVISASSDMFDTLIQAVR</sequence>
<dbReference type="InterPro" id="IPR037925">
    <property type="entry name" value="FlgE/F/G-like"/>
</dbReference>
<gene>
    <name evidence="10" type="ORF">C1707_00175</name>
    <name evidence="11" type="ORF">CFHF_23290</name>
</gene>
<name>A0A2N5CMD0_9CAUL</name>
<dbReference type="Pfam" id="PF06429">
    <property type="entry name" value="Flg_bbr_C"/>
    <property type="match status" value="1"/>
</dbReference>
<protein>
    <recommendedName>
        <fullName evidence="3 5">Flagellar hook protein FlgE</fullName>
    </recommendedName>
</protein>
<proteinExistence type="inferred from homology"/>
<evidence type="ECO:0000313" key="10">
    <source>
        <dbReference type="EMBL" id="AYV44805.1"/>
    </source>
</evidence>